<evidence type="ECO:0008006" key="4">
    <source>
        <dbReference type="Google" id="ProtNLM"/>
    </source>
</evidence>
<dbReference type="PROSITE" id="PS51257">
    <property type="entry name" value="PROKAR_LIPOPROTEIN"/>
    <property type="match status" value="1"/>
</dbReference>
<evidence type="ECO:0000313" key="3">
    <source>
        <dbReference type="Proteomes" id="UP001597151"/>
    </source>
</evidence>
<name>A0ABW3TFE0_9RHOB</name>
<accession>A0ABW3TFE0</accession>
<protein>
    <recommendedName>
        <fullName evidence="4">Lipoprotein</fullName>
    </recommendedName>
</protein>
<dbReference type="EMBL" id="JBHTKR010000005">
    <property type="protein sequence ID" value="MFD1195658.1"/>
    <property type="molecule type" value="Genomic_DNA"/>
</dbReference>
<keyword evidence="3" id="KW-1185">Reference proteome</keyword>
<dbReference type="RefSeq" id="WP_380792722.1">
    <property type="nucleotide sequence ID" value="NZ_JBHTKR010000005.1"/>
</dbReference>
<evidence type="ECO:0000256" key="1">
    <source>
        <dbReference type="SAM" id="SignalP"/>
    </source>
</evidence>
<feature type="signal peptide" evidence="1">
    <location>
        <begin position="1"/>
        <end position="20"/>
    </location>
</feature>
<feature type="chain" id="PRO_5045064284" description="Lipoprotein" evidence="1">
    <location>
        <begin position="21"/>
        <end position="220"/>
    </location>
</feature>
<keyword evidence="1" id="KW-0732">Signal</keyword>
<comment type="caution">
    <text evidence="2">The sequence shown here is derived from an EMBL/GenBank/DDBJ whole genome shotgun (WGS) entry which is preliminary data.</text>
</comment>
<organism evidence="2 3">
    <name type="scientific">Seohaeicola saemankumensis</name>
    <dbReference type="NCBI Taxonomy" id="481181"/>
    <lineage>
        <taxon>Bacteria</taxon>
        <taxon>Pseudomonadati</taxon>
        <taxon>Pseudomonadota</taxon>
        <taxon>Alphaproteobacteria</taxon>
        <taxon>Rhodobacterales</taxon>
        <taxon>Roseobacteraceae</taxon>
        <taxon>Seohaeicola</taxon>
    </lineage>
</organism>
<sequence length="220" mass="24001">MSVSRILLAFGLVAAMGACAPQPQPSQSLPDDQIAAQVYRHDGPPSLTLYTMVNNSNGSGAHTSLMVNASQRVIFDPAGSFRHPRIATKNDVVYGVTPVMEDTYTRFHARETFHVIVQQVEVSPEVAEEVLRRILVAGPVPRAQCALSTSSLLRDVPGLDGAIRTTWFPNQLADQFGSLPGATTQRLYEYDDADRFKALESFDPDRVKASRAAQDADKAE</sequence>
<reference evidence="3" key="1">
    <citation type="journal article" date="2019" name="Int. J. Syst. Evol. Microbiol.">
        <title>The Global Catalogue of Microorganisms (GCM) 10K type strain sequencing project: providing services to taxonomists for standard genome sequencing and annotation.</title>
        <authorList>
            <consortium name="The Broad Institute Genomics Platform"/>
            <consortium name="The Broad Institute Genome Sequencing Center for Infectious Disease"/>
            <person name="Wu L."/>
            <person name="Ma J."/>
        </authorList>
    </citation>
    <scope>NUCLEOTIDE SEQUENCE [LARGE SCALE GENOMIC DNA]</scope>
    <source>
        <strain evidence="3">CCUG 55328</strain>
    </source>
</reference>
<dbReference type="Proteomes" id="UP001597151">
    <property type="component" value="Unassembled WGS sequence"/>
</dbReference>
<evidence type="ECO:0000313" key="2">
    <source>
        <dbReference type="EMBL" id="MFD1195658.1"/>
    </source>
</evidence>
<proteinExistence type="predicted"/>
<gene>
    <name evidence="2" type="ORF">ACFQ3C_13370</name>
</gene>